<dbReference type="AlphaFoldDB" id="A0A2I1HG32"/>
<accession>A0A2I1HG32</accession>
<sequence length="158" mass="17917">MSDKLLALRHKKALELLQMPGTKEHLEELTRKSINITALKNITEYKEIEARKNGVNFESVGEVIRTKSAGAGGRNFANGEERRSGKFTPTRMIKPGRLALQDQYPTLSEHTTNMSDLGLLNTNIGKYVRINVRKYKENELCLRPLIQVGDLIHKEESL</sequence>
<organism evidence="1 2">
    <name type="scientific">Rhizophagus irregularis</name>
    <dbReference type="NCBI Taxonomy" id="588596"/>
    <lineage>
        <taxon>Eukaryota</taxon>
        <taxon>Fungi</taxon>
        <taxon>Fungi incertae sedis</taxon>
        <taxon>Mucoromycota</taxon>
        <taxon>Glomeromycotina</taxon>
        <taxon>Glomeromycetes</taxon>
        <taxon>Glomerales</taxon>
        <taxon>Glomeraceae</taxon>
        <taxon>Rhizophagus</taxon>
    </lineage>
</organism>
<evidence type="ECO:0000313" key="2">
    <source>
        <dbReference type="Proteomes" id="UP000234323"/>
    </source>
</evidence>
<protein>
    <submittedName>
        <fullName evidence="1">Uncharacterized protein</fullName>
    </submittedName>
</protein>
<comment type="caution">
    <text evidence="1">The sequence shown here is derived from an EMBL/GenBank/DDBJ whole genome shotgun (WGS) entry which is preliminary data.</text>
</comment>
<reference evidence="1 2" key="1">
    <citation type="submission" date="2015-10" db="EMBL/GenBank/DDBJ databases">
        <title>Genome analyses suggest a sexual origin of heterokaryosis in a supposedly ancient asexual fungus.</title>
        <authorList>
            <person name="Ropars J."/>
            <person name="Sedzielewska K."/>
            <person name="Noel J."/>
            <person name="Charron P."/>
            <person name="Farinelli L."/>
            <person name="Marton T."/>
            <person name="Kruger M."/>
            <person name="Pelin A."/>
            <person name="Brachmann A."/>
            <person name="Corradi N."/>
        </authorList>
    </citation>
    <scope>NUCLEOTIDE SEQUENCE [LARGE SCALE GENOMIC DNA]</scope>
    <source>
        <strain evidence="1 2">A4</strain>
    </source>
</reference>
<name>A0A2I1HG32_9GLOM</name>
<gene>
    <name evidence="1" type="ORF">RhiirA4_479198</name>
</gene>
<dbReference type="EMBL" id="LLXI01002717">
    <property type="protein sequence ID" value="PKY57828.1"/>
    <property type="molecule type" value="Genomic_DNA"/>
</dbReference>
<evidence type="ECO:0000313" key="1">
    <source>
        <dbReference type="EMBL" id="PKY57828.1"/>
    </source>
</evidence>
<dbReference type="VEuPathDB" id="FungiDB:FUN_015550"/>
<dbReference type="Proteomes" id="UP000234323">
    <property type="component" value="Unassembled WGS sequence"/>
</dbReference>
<keyword evidence="2" id="KW-1185">Reference proteome</keyword>
<dbReference type="VEuPathDB" id="FungiDB:RhiirFUN_011407"/>
<proteinExistence type="predicted"/>
<dbReference type="VEuPathDB" id="FungiDB:RhiirA1_462491"/>